<comment type="subcellular location">
    <subcellularLocation>
        <location evidence="1">Nucleus</location>
    </subcellularLocation>
</comment>
<dbReference type="Proteomes" id="UP000038010">
    <property type="component" value="Unassembled WGS sequence"/>
</dbReference>
<reference evidence="3 4" key="1">
    <citation type="submission" date="2015-06" db="EMBL/GenBank/DDBJ databases">
        <title>Draft genome of the ant-associated black yeast Phialophora attae CBS 131958.</title>
        <authorList>
            <person name="Moreno L.F."/>
            <person name="Stielow B.J."/>
            <person name="de Hoog S."/>
            <person name="Vicente V.A."/>
            <person name="Weiss V.A."/>
            <person name="de Vries M."/>
            <person name="Cruz L.M."/>
            <person name="Souza E.M."/>
        </authorList>
    </citation>
    <scope>NUCLEOTIDE SEQUENCE [LARGE SCALE GENOMIC DNA]</scope>
    <source>
        <strain evidence="3 4">CBS 131958</strain>
    </source>
</reference>
<keyword evidence="2" id="KW-0539">Nucleus</keyword>
<dbReference type="GO" id="GO:0005634">
    <property type="term" value="C:nucleus"/>
    <property type="evidence" value="ECO:0007669"/>
    <property type="project" value="UniProtKB-SubCell"/>
</dbReference>
<dbReference type="Gene3D" id="1.10.340.30">
    <property type="entry name" value="Hypothetical protein, domain 2"/>
    <property type="match status" value="1"/>
</dbReference>
<dbReference type="InterPro" id="IPR045138">
    <property type="entry name" value="MeCP2/MBD4"/>
</dbReference>
<dbReference type="EMBL" id="LFJN01000027">
    <property type="protein sequence ID" value="KPI36951.1"/>
    <property type="molecule type" value="Genomic_DNA"/>
</dbReference>
<dbReference type="OrthoDB" id="10265068at2759"/>
<dbReference type="GO" id="GO:0006281">
    <property type="term" value="P:DNA repair"/>
    <property type="evidence" value="ECO:0007669"/>
    <property type="project" value="InterPro"/>
</dbReference>
<dbReference type="SUPFAM" id="SSF48150">
    <property type="entry name" value="DNA-glycosylase"/>
    <property type="match status" value="1"/>
</dbReference>
<dbReference type="STRING" id="1664694.A0A0N0NJG4"/>
<keyword evidence="4" id="KW-1185">Reference proteome</keyword>
<dbReference type="GO" id="GO:0003677">
    <property type="term" value="F:DNA binding"/>
    <property type="evidence" value="ECO:0007669"/>
    <property type="project" value="InterPro"/>
</dbReference>
<dbReference type="PANTHER" id="PTHR15074:SF0">
    <property type="entry name" value="METHYL-CPG-BINDING DOMAIN PROTEIN 4-LIKE PROTEIN"/>
    <property type="match status" value="1"/>
</dbReference>
<comment type="caution">
    <text evidence="3">The sequence shown here is derived from an EMBL/GenBank/DDBJ whole genome shotgun (WGS) entry which is preliminary data.</text>
</comment>
<organism evidence="3 4">
    <name type="scientific">Cyphellophora attinorum</name>
    <dbReference type="NCBI Taxonomy" id="1664694"/>
    <lineage>
        <taxon>Eukaryota</taxon>
        <taxon>Fungi</taxon>
        <taxon>Dikarya</taxon>
        <taxon>Ascomycota</taxon>
        <taxon>Pezizomycotina</taxon>
        <taxon>Eurotiomycetes</taxon>
        <taxon>Chaetothyriomycetidae</taxon>
        <taxon>Chaetothyriales</taxon>
        <taxon>Cyphellophoraceae</taxon>
        <taxon>Cyphellophora</taxon>
    </lineage>
</organism>
<dbReference type="GO" id="GO:0003824">
    <property type="term" value="F:catalytic activity"/>
    <property type="evidence" value="ECO:0007669"/>
    <property type="project" value="InterPro"/>
</dbReference>
<evidence type="ECO:0000256" key="1">
    <source>
        <dbReference type="ARBA" id="ARBA00004123"/>
    </source>
</evidence>
<dbReference type="VEuPathDB" id="FungiDB:AB675_6034"/>
<dbReference type="RefSeq" id="XP_017996914.1">
    <property type="nucleotide sequence ID" value="XM_018146296.1"/>
</dbReference>
<gene>
    <name evidence="3" type="ORF">AB675_6034</name>
</gene>
<sequence>MAPVQPPSARPMPTSTEQYGLIEEEFADNPFQLLIVCIFLNKTRGKHAIPAARRFLSQFPDPDGLARAEYKETVVFFESLGLPHRAQWVIDLANTWLLQPPKAGVVHRKCYKKEVTCESEVAHLTGVGQYASDAWRIFCKDELYRQAGFPVDIPEWTIVKPKDKELRAYLTWKRNTSKKQTLVMENQEAEGLLADLNRLSLGDSVKPIQAESSHASVYAQTFSTVTGEPYTEYAEAFFVDDSHTSQTFYVEPHVAHKQPIITIDHSNPAAISPSLQRLAKTKAGGTCLAWERSGSAAA</sequence>
<dbReference type="AlphaFoldDB" id="A0A0N0NJG4"/>
<name>A0A0N0NJG4_9EURO</name>
<evidence type="ECO:0000313" key="4">
    <source>
        <dbReference type="Proteomes" id="UP000038010"/>
    </source>
</evidence>
<accession>A0A0N0NJG4</accession>
<protein>
    <submittedName>
        <fullName evidence="3">Methyl-CpG-binding domain protein 4</fullName>
    </submittedName>
</protein>
<evidence type="ECO:0000256" key="2">
    <source>
        <dbReference type="ARBA" id="ARBA00023242"/>
    </source>
</evidence>
<dbReference type="GeneID" id="28738176"/>
<proteinExistence type="predicted"/>
<dbReference type="InterPro" id="IPR011257">
    <property type="entry name" value="DNA_glycosylase"/>
</dbReference>
<dbReference type="PANTHER" id="PTHR15074">
    <property type="entry name" value="METHYL-CPG-BINDING PROTEIN"/>
    <property type="match status" value="1"/>
</dbReference>
<evidence type="ECO:0000313" key="3">
    <source>
        <dbReference type="EMBL" id="KPI36951.1"/>
    </source>
</evidence>